<comment type="caution">
    <text evidence="1">The sequence shown here is derived from an EMBL/GenBank/DDBJ whole genome shotgun (WGS) entry which is preliminary data.</text>
</comment>
<reference evidence="1 2" key="1">
    <citation type="submission" date="2020-08" db="EMBL/GenBank/DDBJ databases">
        <title>Bridging the membrane lipid divide: bacteria of the FCB group superphylum have the potential to synthesize archaeal ether lipids.</title>
        <authorList>
            <person name="Villanueva L."/>
            <person name="Von Meijenfeldt F.A.B."/>
            <person name="Westbye A.B."/>
            <person name="Yadav S."/>
            <person name="Hopmans E.C."/>
            <person name="Dutilh B.E."/>
            <person name="Sinninghe Damste J.S."/>
        </authorList>
    </citation>
    <scope>NUCLEOTIDE SEQUENCE [LARGE SCALE GENOMIC DNA]</scope>
    <source>
        <strain evidence="1">NIOZ-UU82</strain>
    </source>
</reference>
<gene>
    <name evidence="1" type="ORF">H8E80_03275</name>
</gene>
<dbReference type="Gene3D" id="2.50.20.10">
    <property type="entry name" value="Lipoprotein localisation LolA/LolB/LppX"/>
    <property type="match status" value="1"/>
</dbReference>
<sequence length="261" mass="29371">MKHAIILFAAVFFLSACGSISWMASKKSLVSEELHEAANLLLSLKNKNSKLKTFKGAGKVTFWGKGKKGLISNIAWVGSEPDKIRFAMRSLSGQPVVSLACDGTWLYFVSHTEQRFYKKPSKNFTLKKFISIPIKSRDIVSILAGQIPVAEHDFAMIKENRSKDGYLLILKKDWGNVVEKIYLDETRTTVRKLEMFDLNGLLLYQAEFIRMQNINGYLVPSQLFFSGANGDSFQLNINRYWADVSISPSVFVLTPQKGLGD</sequence>
<dbReference type="Pfam" id="PF14125">
    <property type="entry name" value="DUF4292"/>
    <property type="match status" value="1"/>
</dbReference>
<dbReference type="Proteomes" id="UP000603545">
    <property type="component" value="Unassembled WGS sequence"/>
</dbReference>
<dbReference type="EMBL" id="JACNLL010000033">
    <property type="protein sequence ID" value="MBC8199051.1"/>
    <property type="molecule type" value="Genomic_DNA"/>
</dbReference>
<dbReference type="InterPro" id="IPR025634">
    <property type="entry name" value="DUF4292"/>
</dbReference>
<dbReference type="AlphaFoldDB" id="A0A8J6T9W5"/>
<accession>A0A8J6T9W5</accession>
<protein>
    <submittedName>
        <fullName evidence="1">DUF4292 domain-containing protein</fullName>
    </submittedName>
</protein>
<dbReference type="PROSITE" id="PS51257">
    <property type="entry name" value="PROKAR_LIPOPROTEIN"/>
    <property type="match status" value="1"/>
</dbReference>
<organism evidence="1 2">
    <name type="scientific">Candidatus Desulfaltia bathyphila</name>
    <dbReference type="NCBI Taxonomy" id="2841697"/>
    <lineage>
        <taxon>Bacteria</taxon>
        <taxon>Pseudomonadati</taxon>
        <taxon>Thermodesulfobacteriota</taxon>
        <taxon>Desulfobacteria</taxon>
        <taxon>Desulfobacterales</taxon>
        <taxon>Desulfobacterales incertae sedis</taxon>
        <taxon>Candidatus Desulfaltia</taxon>
    </lineage>
</organism>
<proteinExistence type="predicted"/>
<evidence type="ECO:0000313" key="1">
    <source>
        <dbReference type="EMBL" id="MBC8199051.1"/>
    </source>
</evidence>
<evidence type="ECO:0000313" key="2">
    <source>
        <dbReference type="Proteomes" id="UP000603545"/>
    </source>
</evidence>
<name>A0A8J6T9W5_9BACT</name>